<organism evidence="1 2">
    <name type="scientific">Rhodococcus erythropolis (strain PR4 / NBRC 100887)</name>
    <dbReference type="NCBI Taxonomy" id="234621"/>
    <lineage>
        <taxon>Bacteria</taxon>
        <taxon>Bacillati</taxon>
        <taxon>Actinomycetota</taxon>
        <taxon>Actinomycetes</taxon>
        <taxon>Mycobacteriales</taxon>
        <taxon>Nocardiaceae</taxon>
        <taxon>Rhodococcus</taxon>
        <taxon>Rhodococcus erythropolis group</taxon>
    </lineage>
</organism>
<protein>
    <submittedName>
        <fullName evidence="1">Uncharacterized protein</fullName>
    </submittedName>
</protein>
<dbReference type="AlphaFoldDB" id="C0ZYY7"/>
<evidence type="ECO:0000313" key="2">
    <source>
        <dbReference type="Proteomes" id="UP000002204"/>
    </source>
</evidence>
<dbReference type="KEGG" id="rer:RER_28640"/>
<proteinExistence type="predicted"/>
<name>C0ZYY7_RHOE4</name>
<dbReference type="HOGENOM" id="CLU_3084173_0_0_11"/>
<reference evidence="2" key="1">
    <citation type="submission" date="2005-03" db="EMBL/GenBank/DDBJ databases">
        <title>Comparison of the complete genome sequences of Rhodococcus erythropolis PR4 and Rhodococcus opacus B4.</title>
        <authorList>
            <person name="Takarada H."/>
            <person name="Sekine M."/>
            <person name="Hosoyama A."/>
            <person name="Yamada R."/>
            <person name="Fujisawa T."/>
            <person name="Omata S."/>
            <person name="Shimizu A."/>
            <person name="Tsukatani N."/>
            <person name="Tanikawa S."/>
            <person name="Fujita N."/>
            <person name="Harayama S."/>
        </authorList>
    </citation>
    <scope>NUCLEOTIDE SEQUENCE [LARGE SCALE GENOMIC DNA]</scope>
    <source>
        <strain evidence="2">PR4 / NBRC 100887</strain>
    </source>
</reference>
<sequence length="52" mass="5704">MCAGAGTGMVSASRMARLRMLGMLDDAICERAVDIIDRLHWVVSAPRACLRR</sequence>
<reference evidence="1 2" key="2">
    <citation type="journal article" date="2006" name="Environ. Microbiol.">
        <title>Sequence analysis of three plasmids harboured in Rhodococcus erythropolis strain PR4.</title>
        <authorList>
            <person name="Sekine M."/>
            <person name="Tanikawa S."/>
            <person name="Omata S."/>
            <person name="Saito M."/>
            <person name="Fujisawa T."/>
            <person name="Tsukatani N."/>
            <person name="Tajima T."/>
            <person name="Sekigawa T."/>
            <person name="Kosugi H."/>
            <person name="Matsuo Y."/>
            <person name="Nishiko R."/>
            <person name="Imamura K."/>
            <person name="Ito M."/>
            <person name="Narita H."/>
            <person name="Tago S."/>
            <person name="Fujita N."/>
            <person name="Harayama S."/>
        </authorList>
    </citation>
    <scope>NUCLEOTIDE SEQUENCE [LARGE SCALE GENOMIC DNA]</scope>
    <source>
        <strain evidence="2">PR4 / NBRC 100887</strain>
    </source>
</reference>
<dbReference type="Proteomes" id="UP000002204">
    <property type="component" value="Chromosome"/>
</dbReference>
<evidence type="ECO:0000313" key="1">
    <source>
        <dbReference type="EMBL" id="BAH33572.1"/>
    </source>
</evidence>
<gene>
    <name evidence="1" type="ordered locus">RER_28640</name>
</gene>
<accession>C0ZYY7</accession>
<dbReference type="EMBL" id="AP008957">
    <property type="protein sequence ID" value="BAH33572.1"/>
    <property type="molecule type" value="Genomic_DNA"/>
</dbReference>